<sequence length="76" mass="8931">MVLRILQYFMNHQKLVDQLAESSFMKKIARFVVHKAIRAKSLTEDMKSEQLEKTLKNITEKLKDTKDKLDVVPQVI</sequence>
<proteinExistence type="predicted"/>
<comment type="caution">
    <text evidence="1">The sequence shown here is derived from an EMBL/GenBank/DDBJ whole genome shotgun (WGS) entry which is preliminary data.</text>
</comment>
<evidence type="ECO:0000313" key="2">
    <source>
        <dbReference type="Proteomes" id="UP001160148"/>
    </source>
</evidence>
<gene>
    <name evidence="1" type="ORF">MEUPH1_LOCUS17532</name>
</gene>
<dbReference type="AlphaFoldDB" id="A0AAV0X2S0"/>
<accession>A0AAV0X2S0</accession>
<keyword evidence="2" id="KW-1185">Reference proteome</keyword>
<dbReference type="Proteomes" id="UP001160148">
    <property type="component" value="Unassembled WGS sequence"/>
</dbReference>
<dbReference type="EMBL" id="CARXXK010000003">
    <property type="protein sequence ID" value="CAI6362468.1"/>
    <property type="molecule type" value="Genomic_DNA"/>
</dbReference>
<protein>
    <submittedName>
        <fullName evidence="1">Uncharacterized protein</fullName>
    </submittedName>
</protein>
<evidence type="ECO:0000313" key="1">
    <source>
        <dbReference type="EMBL" id="CAI6362468.1"/>
    </source>
</evidence>
<name>A0AAV0X2S0_9HEMI</name>
<organism evidence="1 2">
    <name type="scientific">Macrosiphum euphorbiae</name>
    <name type="common">potato aphid</name>
    <dbReference type="NCBI Taxonomy" id="13131"/>
    <lineage>
        <taxon>Eukaryota</taxon>
        <taxon>Metazoa</taxon>
        <taxon>Ecdysozoa</taxon>
        <taxon>Arthropoda</taxon>
        <taxon>Hexapoda</taxon>
        <taxon>Insecta</taxon>
        <taxon>Pterygota</taxon>
        <taxon>Neoptera</taxon>
        <taxon>Paraneoptera</taxon>
        <taxon>Hemiptera</taxon>
        <taxon>Sternorrhyncha</taxon>
        <taxon>Aphidomorpha</taxon>
        <taxon>Aphidoidea</taxon>
        <taxon>Aphididae</taxon>
        <taxon>Macrosiphini</taxon>
        <taxon>Macrosiphum</taxon>
    </lineage>
</organism>
<reference evidence="1 2" key="1">
    <citation type="submission" date="2023-01" db="EMBL/GenBank/DDBJ databases">
        <authorList>
            <person name="Whitehead M."/>
        </authorList>
    </citation>
    <scope>NUCLEOTIDE SEQUENCE [LARGE SCALE GENOMIC DNA]</scope>
</reference>